<evidence type="ECO:0000313" key="11">
    <source>
        <dbReference type="EMBL" id="CAH0562271.1"/>
    </source>
</evidence>
<keyword evidence="8" id="KW-0813">Transport</keyword>
<feature type="region of interest" description="Disordered" evidence="9">
    <location>
        <begin position="820"/>
        <end position="860"/>
    </location>
</feature>
<feature type="transmembrane region" description="Helical" evidence="8">
    <location>
        <begin position="202"/>
        <end position="224"/>
    </location>
</feature>
<comment type="subcellular location">
    <subcellularLocation>
        <location evidence="1 8">Cell membrane</location>
        <topology evidence="1 8">Multi-pass membrane protein</topology>
    </subcellularLocation>
</comment>
<dbReference type="Proteomes" id="UP001154078">
    <property type="component" value="Chromosome 8"/>
</dbReference>
<keyword evidence="3" id="KW-1003">Cell membrane</keyword>
<accession>A0A9P0FLV6</accession>
<dbReference type="InterPro" id="IPR002350">
    <property type="entry name" value="Kazal_dom"/>
</dbReference>
<feature type="transmembrane region" description="Helical" evidence="8">
    <location>
        <begin position="520"/>
        <end position="540"/>
    </location>
</feature>
<evidence type="ECO:0000256" key="9">
    <source>
        <dbReference type="SAM" id="MobiDB-lite"/>
    </source>
</evidence>
<evidence type="ECO:0000256" key="5">
    <source>
        <dbReference type="ARBA" id="ARBA00022989"/>
    </source>
</evidence>
<dbReference type="SUPFAM" id="SSF100895">
    <property type="entry name" value="Kazal-type serine protease inhibitors"/>
    <property type="match status" value="1"/>
</dbReference>
<keyword evidence="8" id="KW-0406">Ion transport</keyword>
<sequence>MTGTTIVSPGTTNDGAATTNAGTLSASTSSSSGQTQGHCKGHRRQESMYAMTGLYSESVPEQMDSSDAKCTTAFCHDTVVKCHSRNPSAGFDRDKAAHSTTYTNEQQAVIIRDTKECGILSCRPSFIQKYAGIKFFVFLLSFLVTLQQALSSGYINSVITTIEKRFEIPSSLSGLVASSYEIGNVITVIFVSYLGSRRHIPVWIGFGAVIMGIGSLIFMVPHFIADENVVVQANSSEENMCRVVTVHEQDMGLGRLSSGLSSPPLAPNNLRGDNCIQGSPSTTGPVLLFILAQLLLGCGGSPLFTLGTTYIDDHVRPESSSIYIGCMYSMAAFGPVMGFLLGAYLLSFHMDSLSKIISIDAGDSRWVGMWWGGFLLGGLLLIVVAIPFFSFPKVLTHEKEKIRLMEKAAVNAAGSSNNKNANTNNDSGYGKDIKDIPKSMWRLACNPVYIVTCLGACMELIIVSGFVVFLPKYLETQFSLGKSQASVFTGSIAIPGACIGIFMGGCILKRMELRPKGAVQFVLISNVICLICYTLLFFLGCDNLKMAGTTIPYFNSTHSEPFQVNLTSACNFGCECSMNDVEPVCGNNGLTYFSPCHAGCTSILSSNYTNCACIHGNMSLLSGTSPSINIASLTESEYAEVTVVPVATAGPCNSSCRTIYPFLILLFFMTFIVAITQMPLLMIVLRSVSEEERSFALGMQFVIFRLFGYIPAPILFGNLIDSTCLLWKSTCGSKGGRCLLYDIESFRYKYVGLCAGIKILALGIFMIDWWLVRRRKQLDDDKVITANEVVGSIISLDKLFEEGTHWTGHRRNLSSVSAYECPGSPKAAEKKDAVPEEKKVTSPDISDSERDTPEKKLESS</sequence>
<feature type="transmembrane region" description="Helical" evidence="8">
    <location>
        <begin position="750"/>
        <end position="772"/>
    </location>
</feature>
<feature type="domain" description="Kazal-like" evidence="10">
    <location>
        <begin position="564"/>
        <end position="615"/>
    </location>
</feature>
<proteinExistence type="inferred from homology"/>
<dbReference type="NCBIfam" id="TIGR00805">
    <property type="entry name" value="oat"/>
    <property type="match status" value="1"/>
</dbReference>
<organism evidence="11 12">
    <name type="scientific">Brassicogethes aeneus</name>
    <name type="common">Rape pollen beetle</name>
    <name type="synonym">Meligethes aeneus</name>
    <dbReference type="NCBI Taxonomy" id="1431903"/>
    <lineage>
        <taxon>Eukaryota</taxon>
        <taxon>Metazoa</taxon>
        <taxon>Ecdysozoa</taxon>
        <taxon>Arthropoda</taxon>
        <taxon>Hexapoda</taxon>
        <taxon>Insecta</taxon>
        <taxon>Pterygota</taxon>
        <taxon>Neoptera</taxon>
        <taxon>Endopterygota</taxon>
        <taxon>Coleoptera</taxon>
        <taxon>Polyphaga</taxon>
        <taxon>Cucujiformia</taxon>
        <taxon>Nitidulidae</taxon>
        <taxon>Meligethinae</taxon>
        <taxon>Brassicogethes</taxon>
    </lineage>
</organism>
<dbReference type="GO" id="GO:0015347">
    <property type="term" value="F:sodium-independent organic anion transmembrane transporter activity"/>
    <property type="evidence" value="ECO:0007669"/>
    <property type="project" value="TreeGrafter"/>
</dbReference>
<feature type="compositionally biased region" description="Low complexity" evidence="9">
    <location>
        <begin position="10"/>
        <end position="37"/>
    </location>
</feature>
<evidence type="ECO:0000313" key="12">
    <source>
        <dbReference type="Proteomes" id="UP001154078"/>
    </source>
</evidence>
<dbReference type="EMBL" id="OV121139">
    <property type="protein sequence ID" value="CAH0562271.1"/>
    <property type="molecule type" value="Genomic_DNA"/>
</dbReference>
<gene>
    <name evidence="11" type="ORF">MELIAE_LOCUS11436</name>
</gene>
<evidence type="ECO:0000256" key="8">
    <source>
        <dbReference type="RuleBase" id="RU362056"/>
    </source>
</evidence>
<dbReference type="GO" id="GO:0016323">
    <property type="term" value="C:basolateral plasma membrane"/>
    <property type="evidence" value="ECO:0007669"/>
    <property type="project" value="TreeGrafter"/>
</dbReference>
<dbReference type="SUPFAM" id="SSF103473">
    <property type="entry name" value="MFS general substrate transporter"/>
    <property type="match status" value="1"/>
</dbReference>
<evidence type="ECO:0000256" key="4">
    <source>
        <dbReference type="ARBA" id="ARBA00022692"/>
    </source>
</evidence>
<dbReference type="AlphaFoldDB" id="A0A9P0FLV6"/>
<dbReference type="Gene3D" id="1.20.1250.20">
    <property type="entry name" value="MFS general substrate transporter like domains"/>
    <property type="match status" value="1"/>
</dbReference>
<dbReference type="InterPro" id="IPR036259">
    <property type="entry name" value="MFS_trans_sf"/>
</dbReference>
<dbReference type="GO" id="GO:0043252">
    <property type="term" value="P:sodium-independent organic anion transport"/>
    <property type="evidence" value="ECO:0007669"/>
    <property type="project" value="TreeGrafter"/>
</dbReference>
<comment type="similarity">
    <text evidence="2 8">Belongs to the organo anion transporter (TC 2.A.60) family.</text>
</comment>
<feature type="compositionally biased region" description="Basic and acidic residues" evidence="9">
    <location>
        <begin position="827"/>
        <end position="860"/>
    </location>
</feature>
<evidence type="ECO:0000256" key="7">
    <source>
        <dbReference type="ARBA" id="ARBA00023157"/>
    </source>
</evidence>
<evidence type="ECO:0000256" key="2">
    <source>
        <dbReference type="ARBA" id="ARBA00009657"/>
    </source>
</evidence>
<feature type="transmembrane region" description="Helical" evidence="8">
    <location>
        <begin position="368"/>
        <end position="391"/>
    </location>
</feature>
<keyword evidence="7" id="KW-1015">Disulfide bond</keyword>
<keyword evidence="6 8" id="KW-0472">Membrane</keyword>
<feature type="region of interest" description="Disordered" evidence="9">
    <location>
        <begin position="1"/>
        <end position="43"/>
    </location>
</feature>
<dbReference type="Pfam" id="PF03137">
    <property type="entry name" value="OATP"/>
    <property type="match status" value="1"/>
</dbReference>
<feature type="transmembrane region" description="Helical" evidence="8">
    <location>
        <begin position="490"/>
        <end position="508"/>
    </location>
</feature>
<dbReference type="OrthoDB" id="5062115at2759"/>
<dbReference type="GO" id="GO:0006811">
    <property type="term" value="P:monoatomic ion transport"/>
    <property type="evidence" value="ECO:0007669"/>
    <property type="project" value="UniProtKB-KW"/>
</dbReference>
<dbReference type="PROSITE" id="PS51465">
    <property type="entry name" value="KAZAL_2"/>
    <property type="match status" value="1"/>
</dbReference>
<keyword evidence="5 8" id="KW-1133">Transmembrane helix</keyword>
<feature type="transmembrane region" description="Helical" evidence="8">
    <location>
        <begin position="175"/>
        <end position="195"/>
    </location>
</feature>
<protein>
    <recommendedName>
        <fullName evidence="8">Solute carrier organic anion transporter family member</fullName>
    </recommendedName>
</protein>
<dbReference type="InterPro" id="IPR036058">
    <property type="entry name" value="Kazal_dom_sf"/>
</dbReference>
<keyword evidence="12" id="KW-1185">Reference proteome</keyword>
<feature type="transmembrane region" description="Helical" evidence="8">
    <location>
        <begin position="135"/>
        <end position="155"/>
    </location>
</feature>
<evidence type="ECO:0000256" key="3">
    <source>
        <dbReference type="ARBA" id="ARBA00022475"/>
    </source>
</evidence>
<dbReference type="PANTHER" id="PTHR11388:SF142">
    <property type="entry name" value="SOLUTE CARRIER ORGANIC ANION TRANSPORTER FAMILY MEMBER 5A1"/>
    <property type="match status" value="1"/>
</dbReference>
<evidence type="ECO:0000256" key="1">
    <source>
        <dbReference type="ARBA" id="ARBA00004651"/>
    </source>
</evidence>
<evidence type="ECO:0000259" key="10">
    <source>
        <dbReference type="PROSITE" id="PS51465"/>
    </source>
</evidence>
<dbReference type="PANTHER" id="PTHR11388">
    <property type="entry name" value="ORGANIC ANION TRANSPORTER"/>
    <property type="match status" value="1"/>
</dbReference>
<feature type="transmembrane region" description="Helical" evidence="8">
    <location>
        <begin position="322"/>
        <end position="348"/>
    </location>
</feature>
<reference evidence="11" key="1">
    <citation type="submission" date="2021-12" db="EMBL/GenBank/DDBJ databases">
        <authorList>
            <person name="King R."/>
        </authorList>
    </citation>
    <scope>NUCLEOTIDE SEQUENCE</scope>
</reference>
<feature type="transmembrane region" description="Helical" evidence="8">
    <location>
        <begin position="697"/>
        <end position="720"/>
    </location>
</feature>
<feature type="transmembrane region" description="Helical" evidence="8">
    <location>
        <begin position="659"/>
        <end position="685"/>
    </location>
</feature>
<feature type="transmembrane region" description="Helical" evidence="8">
    <location>
        <begin position="286"/>
        <end position="310"/>
    </location>
</feature>
<dbReference type="InterPro" id="IPR004156">
    <property type="entry name" value="OATP"/>
</dbReference>
<feature type="transmembrane region" description="Helical" evidence="8">
    <location>
        <begin position="448"/>
        <end position="470"/>
    </location>
</feature>
<dbReference type="CDD" id="cd17404">
    <property type="entry name" value="MFS_SLCO5_OATP5"/>
    <property type="match status" value="1"/>
</dbReference>
<dbReference type="Pfam" id="PF07648">
    <property type="entry name" value="Kazal_2"/>
    <property type="match status" value="1"/>
</dbReference>
<name>A0A9P0FLV6_BRAAE</name>
<keyword evidence="4 8" id="KW-0812">Transmembrane</keyword>
<evidence type="ECO:0000256" key="6">
    <source>
        <dbReference type="ARBA" id="ARBA00023136"/>
    </source>
</evidence>